<comment type="subcellular location">
    <subcellularLocation>
        <location evidence="1">Cytoplasm</location>
    </subcellularLocation>
</comment>
<dbReference type="GO" id="GO:0005509">
    <property type="term" value="F:calcium ion binding"/>
    <property type="evidence" value="ECO:0007669"/>
    <property type="project" value="InterPro"/>
</dbReference>
<dbReference type="InParanoid" id="F0XSD5"/>
<dbReference type="GO" id="GO:0005737">
    <property type="term" value="C:cytoplasm"/>
    <property type="evidence" value="ECO:0007669"/>
    <property type="project" value="UniProtKB-SubCell"/>
</dbReference>
<dbReference type="HOGENOM" id="CLU_051357_0_1_1"/>
<name>F0XSD5_GROCL</name>
<feature type="region of interest" description="Disordered" evidence="6">
    <location>
        <begin position="1"/>
        <end position="150"/>
    </location>
</feature>
<gene>
    <name evidence="8" type="ORF">CMQ_7971</name>
</gene>
<dbReference type="InterPro" id="IPR002048">
    <property type="entry name" value="EF_hand_dom"/>
</dbReference>
<keyword evidence="9" id="KW-1185">Reference proteome</keyword>
<dbReference type="EMBL" id="GL629990">
    <property type="protein sequence ID" value="EFW99603.1"/>
    <property type="molecule type" value="Genomic_DNA"/>
</dbReference>
<dbReference type="CDD" id="cd16180">
    <property type="entry name" value="EFh_PEF_Group_I"/>
    <property type="match status" value="1"/>
</dbReference>
<dbReference type="InterPro" id="IPR018247">
    <property type="entry name" value="EF_Hand_1_Ca_BS"/>
</dbReference>
<dbReference type="eggNOG" id="KOG0037">
    <property type="taxonomic scope" value="Eukaryota"/>
</dbReference>
<dbReference type="PROSITE" id="PS00018">
    <property type="entry name" value="EF_HAND_1"/>
    <property type="match status" value="1"/>
</dbReference>
<evidence type="ECO:0000259" key="7">
    <source>
        <dbReference type="PROSITE" id="PS50222"/>
    </source>
</evidence>
<evidence type="ECO:0000256" key="1">
    <source>
        <dbReference type="ARBA" id="ARBA00004496"/>
    </source>
</evidence>
<evidence type="ECO:0000256" key="2">
    <source>
        <dbReference type="ARBA" id="ARBA00022490"/>
    </source>
</evidence>
<dbReference type="Proteomes" id="UP000007796">
    <property type="component" value="Unassembled WGS sequence"/>
</dbReference>
<evidence type="ECO:0000313" key="8">
    <source>
        <dbReference type="EMBL" id="EFW99603.1"/>
    </source>
</evidence>
<evidence type="ECO:0000256" key="6">
    <source>
        <dbReference type="SAM" id="MobiDB-lite"/>
    </source>
</evidence>
<dbReference type="GeneID" id="25981574"/>
<dbReference type="STRING" id="655863.F0XSD5"/>
<keyword evidence="2" id="KW-0963">Cytoplasm</keyword>
<keyword evidence="3" id="KW-0479">Metal-binding</keyword>
<dbReference type="PANTHER" id="PTHR46212">
    <property type="entry name" value="PEFLIN"/>
    <property type="match status" value="1"/>
</dbReference>
<dbReference type="AlphaFoldDB" id="F0XSD5"/>
<evidence type="ECO:0000256" key="4">
    <source>
        <dbReference type="ARBA" id="ARBA00022737"/>
    </source>
</evidence>
<feature type="domain" description="EF-hand" evidence="7">
    <location>
        <begin position="223"/>
        <end position="258"/>
    </location>
</feature>
<evidence type="ECO:0000313" key="9">
    <source>
        <dbReference type="Proteomes" id="UP000007796"/>
    </source>
</evidence>
<evidence type="ECO:0000256" key="3">
    <source>
        <dbReference type="ARBA" id="ARBA00022723"/>
    </source>
</evidence>
<feature type="compositionally biased region" description="Basic and acidic residues" evidence="6">
    <location>
        <begin position="11"/>
        <end position="22"/>
    </location>
</feature>
<feature type="compositionally biased region" description="Pro residues" evidence="6">
    <location>
        <begin position="125"/>
        <end position="146"/>
    </location>
</feature>
<keyword evidence="4" id="KW-0677">Repeat</keyword>
<dbReference type="Pfam" id="PF13499">
    <property type="entry name" value="EF-hand_7"/>
    <property type="match status" value="2"/>
</dbReference>
<reference evidence="8 9" key="1">
    <citation type="journal article" date="2011" name="Proc. Natl. Acad. Sci. U.S.A.">
        <title>Genome and transcriptome analyses of the mountain pine beetle-fungal symbiont Grosmannia clavigera, a lodgepole pine pathogen.</title>
        <authorList>
            <person name="DiGuistini S."/>
            <person name="Wang Y."/>
            <person name="Liao N.Y."/>
            <person name="Taylor G."/>
            <person name="Tanguay P."/>
            <person name="Feau N."/>
            <person name="Henrissat B."/>
            <person name="Chan S.K."/>
            <person name="Hesse-Orce U."/>
            <person name="Alamouti S.M."/>
            <person name="Tsui C.K.M."/>
            <person name="Docking R.T."/>
            <person name="Levasseur A."/>
            <person name="Haridas S."/>
            <person name="Robertson G."/>
            <person name="Birol I."/>
            <person name="Holt R.A."/>
            <person name="Marra M.A."/>
            <person name="Hamelin R.C."/>
            <person name="Hirst M."/>
            <person name="Jones S.J.M."/>
            <person name="Bohlmann J."/>
            <person name="Breuil C."/>
        </authorList>
    </citation>
    <scope>NUCLEOTIDE SEQUENCE [LARGE SCALE GENOMIC DNA]</scope>
    <source>
        <strain evidence="9">kw1407 / UAMH 11150</strain>
    </source>
</reference>
<feature type="compositionally biased region" description="Low complexity" evidence="6">
    <location>
        <begin position="41"/>
        <end position="52"/>
    </location>
</feature>
<dbReference type="Gene3D" id="1.10.238.10">
    <property type="entry name" value="EF-hand"/>
    <property type="match status" value="1"/>
</dbReference>
<protein>
    <submittedName>
        <fullName evidence="8">Calcium-binding modulator protein</fullName>
    </submittedName>
</protein>
<sequence length="340" mass="39077">MAYNRPYNPDELPRFAEPEQKGPNKAPAPLQTAEDKRRRTPAPVASPSMVSPNQNFRPQQPHPHQHLHRQYTSPPPQQQQQQQQYRPPAVAQRPMSPAVPPRDHYYNDRPGPSLPSGPRGGGNTLPPPRSQMPPRLAPQPPSPTPTPVMFQTGETMSREQLIRLFRDLDKQAKGFVTEVQLAETLVNGDATKFDPVTVNMMVRMFDSNRNGELEFDEFVGLWRFLEKWCDIFNKFDADHSGTISLSEFKAALVSFQYRLSDSFVEFIFLMYDNGRKGVITFDIFMQSCITLKRMTDIFKKYDDDRDGFIIINFEDFVTEFLRQLQKMTAPLNERKSSQAP</sequence>
<organism evidence="9">
    <name type="scientific">Grosmannia clavigera (strain kw1407 / UAMH 11150)</name>
    <name type="common">Blue stain fungus</name>
    <name type="synonym">Graphiocladiella clavigera</name>
    <dbReference type="NCBI Taxonomy" id="655863"/>
    <lineage>
        <taxon>Eukaryota</taxon>
        <taxon>Fungi</taxon>
        <taxon>Dikarya</taxon>
        <taxon>Ascomycota</taxon>
        <taxon>Pezizomycotina</taxon>
        <taxon>Sordariomycetes</taxon>
        <taxon>Sordariomycetidae</taxon>
        <taxon>Ophiostomatales</taxon>
        <taxon>Ophiostomataceae</taxon>
        <taxon>Leptographium</taxon>
    </lineage>
</organism>
<dbReference type="GO" id="GO:0048306">
    <property type="term" value="F:calcium-dependent protein binding"/>
    <property type="evidence" value="ECO:0007669"/>
    <property type="project" value="UniProtKB-ARBA"/>
</dbReference>
<accession>F0XSD5</accession>
<dbReference type="FunCoup" id="F0XSD5">
    <property type="interactions" value="35"/>
</dbReference>
<evidence type="ECO:0000256" key="5">
    <source>
        <dbReference type="ARBA" id="ARBA00022837"/>
    </source>
</evidence>
<dbReference type="PROSITE" id="PS50222">
    <property type="entry name" value="EF_HAND_2"/>
    <property type="match status" value="2"/>
</dbReference>
<dbReference type="RefSeq" id="XP_014169086.1">
    <property type="nucleotide sequence ID" value="XM_014313611.1"/>
</dbReference>
<dbReference type="InterPro" id="IPR011992">
    <property type="entry name" value="EF-hand-dom_pair"/>
</dbReference>
<keyword evidence="5" id="KW-0106">Calcium</keyword>
<dbReference type="InterPro" id="IPR051426">
    <property type="entry name" value="Peflin/Sorcin_CaBP"/>
</dbReference>
<dbReference type="PANTHER" id="PTHR46212:SF3">
    <property type="entry name" value="GH27120P"/>
    <property type="match status" value="1"/>
</dbReference>
<proteinExistence type="predicted"/>
<dbReference type="OrthoDB" id="186625at2759"/>
<dbReference type="SUPFAM" id="SSF47473">
    <property type="entry name" value="EF-hand"/>
    <property type="match status" value="1"/>
</dbReference>
<dbReference type="SMART" id="SM00054">
    <property type="entry name" value="EFh"/>
    <property type="match status" value="3"/>
</dbReference>
<feature type="domain" description="EF-hand" evidence="7">
    <location>
        <begin position="289"/>
        <end position="326"/>
    </location>
</feature>
<feature type="compositionally biased region" description="Low complexity" evidence="6">
    <location>
        <begin position="78"/>
        <end position="94"/>
    </location>
</feature>